<dbReference type="InterPro" id="IPR005146">
    <property type="entry name" value="B3/B4_tRNA-bd"/>
</dbReference>
<reference evidence="20" key="2">
    <citation type="journal article" date="2021" name="Microbiome">
        <title>Successional dynamics and alternative stable states in a saline activated sludge microbial community over 9 years.</title>
        <authorList>
            <person name="Wang Y."/>
            <person name="Ye J."/>
            <person name="Ju F."/>
            <person name="Liu L."/>
            <person name="Boyd J.A."/>
            <person name="Deng Y."/>
            <person name="Parks D.H."/>
            <person name="Jiang X."/>
            <person name="Yin X."/>
            <person name="Woodcroft B.J."/>
            <person name="Tyson G.W."/>
            <person name="Hugenholtz P."/>
            <person name="Polz M.F."/>
            <person name="Zhang T."/>
        </authorList>
    </citation>
    <scope>NUCLEOTIDE SEQUENCE</scope>
    <source>
        <strain evidence="20">HKST-UBA10</strain>
    </source>
</reference>
<keyword evidence="7 15" id="KW-0479">Metal-binding</keyword>
<dbReference type="HAMAP" id="MF_00283">
    <property type="entry name" value="Phe_tRNA_synth_beta1"/>
    <property type="match status" value="1"/>
</dbReference>
<dbReference type="SMART" id="SM00873">
    <property type="entry name" value="B3_4"/>
    <property type="match status" value="1"/>
</dbReference>
<dbReference type="InterPro" id="IPR005147">
    <property type="entry name" value="tRNA_synthase_B5-dom"/>
</dbReference>
<keyword evidence="9 15" id="KW-0067">ATP-binding</keyword>
<proteinExistence type="inferred from homology"/>
<dbReference type="NCBIfam" id="TIGR00472">
    <property type="entry name" value="pheT_bact"/>
    <property type="match status" value="1"/>
</dbReference>
<dbReference type="Pfam" id="PF17759">
    <property type="entry name" value="tRNA_synthFbeta"/>
    <property type="match status" value="1"/>
</dbReference>
<evidence type="ECO:0000259" key="18">
    <source>
        <dbReference type="PROSITE" id="PS51447"/>
    </source>
</evidence>
<keyword evidence="4 15" id="KW-0963">Cytoplasm</keyword>
<dbReference type="GO" id="GO:0000049">
    <property type="term" value="F:tRNA binding"/>
    <property type="evidence" value="ECO:0007669"/>
    <property type="project" value="UniProtKB-UniRule"/>
</dbReference>
<dbReference type="GO" id="GO:0004826">
    <property type="term" value="F:phenylalanine-tRNA ligase activity"/>
    <property type="evidence" value="ECO:0007669"/>
    <property type="project" value="UniProtKB-UniRule"/>
</dbReference>
<dbReference type="EC" id="6.1.1.20" evidence="15"/>
<organism evidence="20 21">
    <name type="scientific">Candidatus Dojkabacteria bacterium</name>
    <dbReference type="NCBI Taxonomy" id="2099670"/>
    <lineage>
        <taxon>Bacteria</taxon>
        <taxon>Candidatus Dojkabacteria</taxon>
    </lineage>
</organism>
<evidence type="ECO:0000256" key="16">
    <source>
        <dbReference type="PROSITE-ProRule" id="PRU00209"/>
    </source>
</evidence>
<feature type="domain" description="FDX-ACB" evidence="18">
    <location>
        <begin position="723"/>
        <end position="817"/>
    </location>
</feature>
<dbReference type="InterPro" id="IPR045864">
    <property type="entry name" value="aa-tRNA-synth_II/BPL/LPL"/>
</dbReference>
<dbReference type="InterPro" id="IPR041616">
    <property type="entry name" value="PheRS_beta_core"/>
</dbReference>
<dbReference type="Gene3D" id="3.30.70.380">
    <property type="entry name" value="Ferrodoxin-fold anticodon-binding domain"/>
    <property type="match status" value="1"/>
</dbReference>
<dbReference type="SMART" id="SM00896">
    <property type="entry name" value="FDX-ACB"/>
    <property type="match status" value="1"/>
</dbReference>
<reference evidence="20" key="1">
    <citation type="submission" date="2020-04" db="EMBL/GenBank/DDBJ databases">
        <authorList>
            <person name="Zhang T."/>
        </authorList>
    </citation>
    <scope>NUCLEOTIDE SEQUENCE</scope>
    <source>
        <strain evidence="20">HKST-UBA10</strain>
    </source>
</reference>
<feature type="binding site" evidence="15">
    <location>
        <position position="481"/>
    </location>
    <ligand>
        <name>Mg(2+)</name>
        <dbReference type="ChEBI" id="CHEBI:18420"/>
        <note>shared with alpha subunit</note>
    </ligand>
</feature>
<dbReference type="SUPFAM" id="SSF50249">
    <property type="entry name" value="Nucleic acid-binding proteins"/>
    <property type="match status" value="1"/>
</dbReference>
<comment type="subcellular location">
    <subcellularLocation>
        <location evidence="1 15">Cytoplasm</location>
    </subcellularLocation>
</comment>
<evidence type="ECO:0000256" key="5">
    <source>
        <dbReference type="ARBA" id="ARBA00022555"/>
    </source>
</evidence>
<dbReference type="EMBL" id="JAGQLG010000064">
    <property type="protein sequence ID" value="MCA9382127.1"/>
    <property type="molecule type" value="Genomic_DNA"/>
</dbReference>
<dbReference type="InterPro" id="IPR005121">
    <property type="entry name" value="Fdx_antiC-bd"/>
</dbReference>
<dbReference type="InterPro" id="IPR045060">
    <property type="entry name" value="Phe-tRNA-ligase_IIc_bsu"/>
</dbReference>
<dbReference type="Gene3D" id="2.40.50.140">
    <property type="entry name" value="Nucleic acid-binding proteins"/>
    <property type="match status" value="1"/>
</dbReference>
<keyword evidence="6 15" id="KW-0436">Ligase</keyword>
<evidence type="ECO:0000256" key="1">
    <source>
        <dbReference type="ARBA" id="ARBA00004496"/>
    </source>
</evidence>
<dbReference type="Pfam" id="PF03484">
    <property type="entry name" value="B5"/>
    <property type="match status" value="1"/>
</dbReference>
<evidence type="ECO:0000256" key="9">
    <source>
        <dbReference type="ARBA" id="ARBA00022840"/>
    </source>
</evidence>
<evidence type="ECO:0000256" key="6">
    <source>
        <dbReference type="ARBA" id="ARBA00022598"/>
    </source>
</evidence>
<comment type="subunit">
    <text evidence="3 15">Tetramer of two alpha and two beta subunits.</text>
</comment>
<evidence type="ECO:0000256" key="12">
    <source>
        <dbReference type="ARBA" id="ARBA00022917"/>
    </source>
</evidence>
<dbReference type="Pfam" id="PF03147">
    <property type="entry name" value="FDX-ACB"/>
    <property type="match status" value="1"/>
</dbReference>
<dbReference type="GO" id="GO:0009328">
    <property type="term" value="C:phenylalanine-tRNA ligase complex"/>
    <property type="evidence" value="ECO:0007669"/>
    <property type="project" value="TreeGrafter"/>
</dbReference>
<keyword evidence="5 16" id="KW-0820">tRNA-binding</keyword>
<dbReference type="InterPro" id="IPR012340">
    <property type="entry name" value="NA-bd_OB-fold"/>
</dbReference>
<feature type="binding site" evidence="15">
    <location>
        <position position="485"/>
    </location>
    <ligand>
        <name>Mg(2+)</name>
        <dbReference type="ChEBI" id="CHEBI:18420"/>
        <note>shared with alpha subunit</note>
    </ligand>
</feature>
<dbReference type="Pfam" id="PF03483">
    <property type="entry name" value="B3_4"/>
    <property type="match status" value="1"/>
</dbReference>
<feature type="domain" description="B5" evidence="19">
    <location>
        <begin position="410"/>
        <end position="497"/>
    </location>
</feature>
<evidence type="ECO:0000256" key="4">
    <source>
        <dbReference type="ARBA" id="ARBA00022490"/>
    </source>
</evidence>
<dbReference type="SUPFAM" id="SSF56037">
    <property type="entry name" value="PheT/TilS domain"/>
    <property type="match status" value="1"/>
</dbReference>
<dbReference type="NCBIfam" id="NF045760">
    <property type="entry name" value="YtpR"/>
    <property type="match status" value="1"/>
</dbReference>
<comment type="catalytic activity">
    <reaction evidence="14 15">
        <text>tRNA(Phe) + L-phenylalanine + ATP = L-phenylalanyl-tRNA(Phe) + AMP + diphosphate + H(+)</text>
        <dbReference type="Rhea" id="RHEA:19413"/>
        <dbReference type="Rhea" id="RHEA-COMP:9668"/>
        <dbReference type="Rhea" id="RHEA-COMP:9699"/>
        <dbReference type="ChEBI" id="CHEBI:15378"/>
        <dbReference type="ChEBI" id="CHEBI:30616"/>
        <dbReference type="ChEBI" id="CHEBI:33019"/>
        <dbReference type="ChEBI" id="CHEBI:58095"/>
        <dbReference type="ChEBI" id="CHEBI:78442"/>
        <dbReference type="ChEBI" id="CHEBI:78531"/>
        <dbReference type="ChEBI" id="CHEBI:456215"/>
        <dbReference type="EC" id="6.1.1.20"/>
    </reaction>
</comment>
<evidence type="ECO:0000256" key="13">
    <source>
        <dbReference type="ARBA" id="ARBA00023146"/>
    </source>
</evidence>
<dbReference type="CDD" id="cd02796">
    <property type="entry name" value="tRNA_bind_bactPheRS"/>
    <property type="match status" value="1"/>
</dbReference>
<evidence type="ECO:0000256" key="7">
    <source>
        <dbReference type="ARBA" id="ARBA00022723"/>
    </source>
</evidence>
<feature type="binding site" evidence="15">
    <location>
        <position position="484"/>
    </location>
    <ligand>
        <name>Mg(2+)</name>
        <dbReference type="ChEBI" id="CHEBI:18420"/>
        <note>shared with alpha subunit</note>
    </ligand>
</feature>
<dbReference type="Gene3D" id="3.30.56.10">
    <property type="match status" value="2"/>
</dbReference>
<accession>A0A955L3C6</accession>
<dbReference type="AlphaFoldDB" id="A0A955L3C6"/>
<evidence type="ECO:0000256" key="8">
    <source>
        <dbReference type="ARBA" id="ARBA00022741"/>
    </source>
</evidence>
<evidence type="ECO:0000256" key="3">
    <source>
        <dbReference type="ARBA" id="ARBA00011209"/>
    </source>
</evidence>
<evidence type="ECO:0000313" key="20">
    <source>
        <dbReference type="EMBL" id="MCA9382127.1"/>
    </source>
</evidence>
<evidence type="ECO:0000313" key="21">
    <source>
        <dbReference type="Proteomes" id="UP000782843"/>
    </source>
</evidence>
<dbReference type="Gene3D" id="3.30.930.10">
    <property type="entry name" value="Bira Bifunctional Protein, Domain 2"/>
    <property type="match status" value="1"/>
</dbReference>
<name>A0A955L3C6_9BACT</name>
<dbReference type="Gene3D" id="3.50.40.10">
    <property type="entry name" value="Phenylalanyl-trna Synthetase, Chain B, domain 3"/>
    <property type="match status" value="1"/>
</dbReference>
<protein>
    <recommendedName>
        <fullName evidence="15">Phenylalanine--tRNA ligase beta subunit</fullName>
        <ecNumber evidence="15">6.1.1.20</ecNumber>
    </recommendedName>
    <alternativeName>
        <fullName evidence="15">Phenylalanyl-tRNA synthetase beta subunit</fullName>
        <shortName evidence="15">PheRS</shortName>
    </alternativeName>
</protein>
<dbReference type="Pfam" id="PF01588">
    <property type="entry name" value="tRNA_bind"/>
    <property type="match status" value="1"/>
</dbReference>
<evidence type="ECO:0000256" key="10">
    <source>
        <dbReference type="ARBA" id="ARBA00022842"/>
    </source>
</evidence>
<evidence type="ECO:0000256" key="11">
    <source>
        <dbReference type="ARBA" id="ARBA00022884"/>
    </source>
</evidence>
<dbReference type="PANTHER" id="PTHR10947">
    <property type="entry name" value="PHENYLALANYL-TRNA SYNTHETASE BETA CHAIN AND LEUCINE-RICH REPEAT-CONTAINING PROTEIN 47"/>
    <property type="match status" value="1"/>
</dbReference>
<dbReference type="GO" id="GO:0000287">
    <property type="term" value="F:magnesium ion binding"/>
    <property type="evidence" value="ECO:0007669"/>
    <property type="project" value="UniProtKB-UniRule"/>
</dbReference>
<sequence>MKISLKWIERYLLEPIKLSPEELSDKISLSLTEVNGIERVGKNYRDIIAAEILKVEAHPNSNKLHLATVNDGSSKLEIVCGAPNLEAGQKVPLIKPGSQLPDGTVIEKKEIAGVMSAGMLCSEKELLLGDDHTGILILTDEIPATNIKNGVSLAELLELEDIILEIENKALTHRPDCFSHIGIAREIAAMTDNKFKEDKYTYTLIPTERKEISVKIVDEELCSRYSMILIDGVNIKRSPIWLRSKLAKVGVNSVNNIVDITNYIMLDTGQPLHAFDYNKLSETKKIFVRKAERTERIKTIDGKVRQLDQEMLVIADYEDPIAVAGIMGGIDTEIDDSTKTIALESANFNRFNIRKTSAKLGLRSEASTRYEKGQDPENALVGLEKAADLIISTAGGDIVSEVIDHYPGKVSPKKLSLRLNQVKRKLGGEISKEQILYILNSLGIESTNEEQIPDMENYGSSDYKLELIIPTFRQDLSIEEDILEELARIHGFQNFKPTLPERDLSTPRVNKRIRLKNQVIRRLCEEGLHEVYSYAFVGKDLYQKSLLDFTKCIKLLNPISPDLEYMRNSLIPNLLEKTGQNLLHTPKFGLFEVSKVYQKLQKDKRDPNLPYQPIMISAAITGDEDDYFYYAKGVVESLMLNLGIKVRFSELEDNLAEENKYLIKNQSANVISTKTGASIGIIGNIGLEARKNFSINKKVSVFELNFEQIFDLQSDLISYTPLSRFQSVGRDISIIVSQNHKYEDIVKVINDLQIDELQNVEFKDEYISDEMNKQKIKSLTIGITLQSYTHTLTEEEINSVMDKIVKALNEKLKAELRK</sequence>
<dbReference type="SMART" id="SM00874">
    <property type="entry name" value="B5"/>
    <property type="match status" value="1"/>
</dbReference>
<keyword evidence="11 16" id="KW-0694">RNA-binding</keyword>
<evidence type="ECO:0000256" key="2">
    <source>
        <dbReference type="ARBA" id="ARBA00008653"/>
    </source>
</evidence>
<feature type="binding site" evidence="15">
    <location>
        <position position="475"/>
    </location>
    <ligand>
        <name>Mg(2+)</name>
        <dbReference type="ChEBI" id="CHEBI:18420"/>
        <note>shared with alpha subunit</note>
    </ligand>
</feature>
<dbReference type="PROSITE" id="PS50886">
    <property type="entry name" value="TRBD"/>
    <property type="match status" value="1"/>
</dbReference>
<keyword evidence="12 15" id="KW-0648">Protein biosynthesis</keyword>
<keyword evidence="13 15" id="KW-0030">Aminoacyl-tRNA synthetase</keyword>
<dbReference type="PROSITE" id="PS51447">
    <property type="entry name" value="FDX_ACB"/>
    <property type="match status" value="1"/>
</dbReference>
<evidence type="ECO:0000259" key="17">
    <source>
        <dbReference type="PROSITE" id="PS50886"/>
    </source>
</evidence>
<evidence type="ECO:0000256" key="14">
    <source>
        <dbReference type="ARBA" id="ARBA00049255"/>
    </source>
</evidence>
<evidence type="ECO:0000259" key="19">
    <source>
        <dbReference type="PROSITE" id="PS51483"/>
    </source>
</evidence>
<comment type="similarity">
    <text evidence="2 15">Belongs to the phenylalanyl-tRNA synthetase beta subunit family. Type 1 subfamily.</text>
</comment>
<dbReference type="InterPro" id="IPR020825">
    <property type="entry name" value="Phe-tRNA_synthase-like_B3/B4"/>
</dbReference>
<dbReference type="InterPro" id="IPR009061">
    <property type="entry name" value="DNA-bd_dom_put_sf"/>
</dbReference>
<keyword evidence="8 15" id="KW-0547">Nucleotide-binding</keyword>
<dbReference type="Proteomes" id="UP000782843">
    <property type="component" value="Unassembled WGS sequence"/>
</dbReference>
<dbReference type="InterPro" id="IPR004532">
    <property type="entry name" value="Phe-tRNA-ligase_IIc_bsu_bact"/>
</dbReference>
<dbReference type="PANTHER" id="PTHR10947:SF0">
    <property type="entry name" value="PHENYLALANINE--TRNA LIGASE BETA SUBUNIT"/>
    <property type="match status" value="1"/>
</dbReference>
<comment type="caution">
    <text evidence="20">The sequence shown here is derived from an EMBL/GenBank/DDBJ whole genome shotgun (WGS) entry which is preliminary data.</text>
</comment>
<dbReference type="SUPFAM" id="SSF54991">
    <property type="entry name" value="Anticodon-binding domain of PheRS"/>
    <property type="match status" value="1"/>
</dbReference>
<dbReference type="GO" id="GO:0005524">
    <property type="term" value="F:ATP binding"/>
    <property type="evidence" value="ECO:0007669"/>
    <property type="project" value="UniProtKB-UniRule"/>
</dbReference>
<gene>
    <name evidence="15" type="primary">pheT</name>
    <name evidence="20" type="ORF">KC660_01825</name>
</gene>
<dbReference type="GO" id="GO:0006432">
    <property type="term" value="P:phenylalanyl-tRNA aminoacylation"/>
    <property type="evidence" value="ECO:0007669"/>
    <property type="project" value="UniProtKB-UniRule"/>
</dbReference>
<dbReference type="InterPro" id="IPR036690">
    <property type="entry name" value="Fdx_antiC-bd_sf"/>
</dbReference>
<keyword evidence="10 15" id="KW-0460">Magnesium</keyword>
<dbReference type="PROSITE" id="PS51483">
    <property type="entry name" value="B5"/>
    <property type="match status" value="1"/>
</dbReference>
<dbReference type="InterPro" id="IPR002547">
    <property type="entry name" value="tRNA-bd_dom"/>
</dbReference>
<dbReference type="InterPro" id="IPR033714">
    <property type="entry name" value="tRNA_bind_bactPheRS"/>
</dbReference>
<dbReference type="SUPFAM" id="SSF46955">
    <property type="entry name" value="Putative DNA-binding domain"/>
    <property type="match status" value="1"/>
</dbReference>
<feature type="domain" description="TRNA-binding" evidence="17">
    <location>
        <begin position="41"/>
        <end position="154"/>
    </location>
</feature>
<comment type="cofactor">
    <cofactor evidence="15">
        <name>Mg(2+)</name>
        <dbReference type="ChEBI" id="CHEBI:18420"/>
    </cofactor>
    <text evidence="15">Binds 2 magnesium ions per tetramer.</text>
</comment>
<evidence type="ECO:0000256" key="15">
    <source>
        <dbReference type="HAMAP-Rule" id="MF_00283"/>
    </source>
</evidence>
<dbReference type="SUPFAM" id="SSF55681">
    <property type="entry name" value="Class II aaRS and biotin synthetases"/>
    <property type="match status" value="1"/>
</dbReference>